<dbReference type="PANTHER" id="PTHR33515:SF1">
    <property type="entry name" value="RIBOSOME-BINDING FACTOR A, CHLOROPLASTIC-RELATED"/>
    <property type="match status" value="1"/>
</dbReference>
<evidence type="ECO:0000313" key="3">
    <source>
        <dbReference type="EMBL" id="PPI86558.1"/>
    </source>
</evidence>
<dbReference type="PROSITE" id="PS01319">
    <property type="entry name" value="RBFA"/>
    <property type="match status" value="1"/>
</dbReference>
<dbReference type="InterPro" id="IPR015946">
    <property type="entry name" value="KH_dom-like_a/b"/>
</dbReference>
<protein>
    <recommendedName>
        <fullName evidence="2">Ribosome-binding factor A</fullName>
    </recommendedName>
</protein>
<dbReference type="GO" id="GO:0043024">
    <property type="term" value="F:ribosomal small subunit binding"/>
    <property type="evidence" value="ECO:0007669"/>
    <property type="project" value="TreeGrafter"/>
</dbReference>
<keyword evidence="4" id="KW-1185">Reference proteome</keyword>
<dbReference type="PANTHER" id="PTHR33515">
    <property type="entry name" value="RIBOSOME-BINDING FACTOR A, CHLOROPLASTIC-RELATED"/>
    <property type="match status" value="1"/>
</dbReference>
<evidence type="ECO:0000256" key="2">
    <source>
        <dbReference type="HAMAP-Rule" id="MF_00003"/>
    </source>
</evidence>
<sequence length="119" mass="14069">MGREFDRSLRVSQEIQKEITMILQYKINDPRLKMMITVSGVEVSRDLSYAKIFVTFFKEQNEDKHIIKNGLQALKESCNYIRILLSKNMKLRVIPNLSFFYDNSLEKGKYICNLIKINK</sequence>
<dbReference type="GO" id="GO:0030490">
    <property type="term" value="P:maturation of SSU-rRNA"/>
    <property type="evidence" value="ECO:0007669"/>
    <property type="project" value="UniProtKB-UniRule"/>
</dbReference>
<dbReference type="InterPro" id="IPR023799">
    <property type="entry name" value="RbfA_dom_sf"/>
</dbReference>
<dbReference type="InterPro" id="IPR020053">
    <property type="entry name" value="Ribosome-bd_factorA_CS"/>
</dbReference>
<accession>A0A2P5SW47</accession>
<dbReference type="HAMAP" id="MF_00003">
    <property type="entry name" value="RbfA"/>
    <property type="match status" value="1"/>
</dbReference>
<gene>
    <name evidence="2 3" type="primary">rbfA</name>
    <name evidence="3" type="ORF">CRV10_01790</name>
</gene>
<comment type="subcellular location">
    <subcellularLocation>
        <location evidence="2">Cytoplasm</location>
    </subcellularLocation>
</comment>
<proteinExistence type="inferred from homology"/>
<dbReference type="Proteomes" id="UP000296144">
    <property type="component" value="Unassembled WGS sequence"/>
</dbReference>
<evidence type="ECO:0000256" key="1">
    <source>
        <dbReference type="ARBA" id="ARBA00022517"/>
    </source>
</evidence>
<name>A0A2P5SW47_9GAMM</name>
<keyword evidence="2" id="KW-0963">Cytoplasm</keyword>
<dbReference type="RefSeq" id="WP_136130132.1">
    <property type="nucleotide sequence ID" value="NZ_PDKU01000002.1"/>
</dbReference>
<reference evidence="3 4" key="1">
    <citation type="journal article" date="2018" name="Genome Biol. Evol.">
        <title>Cladogenesis and Genomic Streamlining in Extracellular Endosymbionts of Tropical Stink Bugs.</title>
        <authorList>
            <person name="Otero-Bravo A."/>
            <person name="Goffredi S."/>
            <person name="Sabree Z.L."/>
        </authorList>
    </citation>
    <scope>NUCLEOTIDE SEQUENCE [LARGE SCALE GENOMIC DNA]</scope>
    <source>
        <strain evidence="3 4">SoEL</strain>
    </source>
</reference>
<keyword evidence="1 2" id="KW-0690">Ribosome biogenesis</keyword>
<dbReference type="SUPFAM" id="SSF89919">
    <property type="entry name" value="Ribosome-binding factor A, RbfA"/>
    <property type="match status" value="1"/>
</dbReference>
<dbReference type="Gene3D" id="3.30.300.20">
    <property type="match status" value="1"/>
</dbReference>
<organism evidence="3 4">
    <name type="scientific">Candidatus Pantoea edessiphila</name>
    <dbReference type="NCBI Taxonomy" id="2044610"/>
    <lineage>
        <taxon>Bacteria</taxon>
        <taxon>Pseudomonadati</taxon>
        <taxon>Pseudomonadota</taxon>
        <taxon>Gammaproteobacteria</taxon>
        <taxon>Enterobacterales</taxon>
        <taxon>Erwiniaceae</taxon>
        <taxon>Pantoea</taxon>
    </lineage>
</organism>
<dbReference type="Pfam" id="PF02033">
    <property type="entry name" value="RBFA"/>
    <property type="match status" value="1"/>
</dbReference>
<dbReference type="EMBL" id="PDKU01000002">
    <property type="protein sequence ID" value="PPI86558.1"/>
    <property type="molecule type" value="Genomic_DNA"/>
</dbReference>
<dbReference type="NCBIfam" id="TIGR00082">
    <property type="entry name" value="rbfA"/>
    <property type="match status" value="1"/>
</dbReference>
<comment type="caution">
    <text evidence="3">The sequence shown here is derived from an EMBL/GenBank/DDBJ whole genome shotgun (WGS) entry which is preliminary data.</text>
</comment>
<comment type="subunit">
    <text evidence="2">Monomer. Binds 30S ribosomal subunits, but not 50S ribosomal subunits or 70S ribosomes.</text>
</comment>
<dbReference type="GO" id="GO:0005829">
    <property type="term" value="C:cytosol"/>
    <property type="evidence" value="ECO:0007669"/>
    <property type="project" value="TreeGrafter"/>
</dbReference>
<dbReference type="AlphaFoldDB" id="A0A2P5SW47"/>
<evidence type="ECO:0000313" key="4">
    <source>
        <dbReference type="Proteomes" id="UP000296144"/>
    </source>
</evidence>
<comment type="similarity">
    <text evidence="2">Belongs to the RbfA family.</text>
</comment>
<dbReference type="OrthoDB" id="307788at2"/>
<dbReference type="InterPro" id="IPR000238">
    <property type="entry name" value="RbfA"/>
</dbReference>
<comment type="function">
    <text evidence="2">One of several proteins that assist in the late maturation steps of the functional core of the 30S ribosomal subunit. Associates with free 30S ribosomal subunits (but not with 30S subunits that are part of 70S ribosomes or polysomes). Required for efficient processing of 16S rRNA. May interact with the 5'-terminal helix region of 16S rRNA.</text>
</comment>